<feature type="domain" description="Late embryogenesis abundant protein LEA-2 subgroup" evidence="2">
    <location>
        <begin position="95"/>
        <end position="194"/>
    </location>
</feature>
<dbReference type="Gene3D" id="2.60.40.1820">
    <property type="match status" value="1"/>
</dbReference>
<name>A0A6P9ELU0_JUGRE</name>
<dbReference type="GeneID" id="118347702"/>
<dbReference type="AlphaFoldDB" id="A0A6P9ELU0"/>
<keyword evidence="1" id="KW-1133">Transmembrane helix</keyword>
<reference evidence="4" key="1">
    <citation type="submission" date="2025-08" db="UniProtKB">
        <authorList>
            <consortium name="RefSeq"/>
        </authorList>
    </citation>
    <scope>IDENTIFICATION</scope>
    <source>
        <tissue evidence="4">Leaves</tissue>
    </source>
</reference>
<dbReference type="PANTHER" id="PTHR31852">
    <property type="entry name" value="LATE EMBRYOGENESIS ABUNDANT (LEA) HYDROXYPROLINE-RICH GLYCOPROTEIN FAMILY"/>
    <property type="match status" value="1"/>
</dbReference>
<keyword evidence="1" id="KW-0812">Transmembrane</keyword>
<dbReference type="Pfam" id="PF03168">
    <property type="entry name" value="LEA_2"/>
    <property type="match status" value="1"/>
</dbReference>
<feature type="transmembrane region" description="Helical" evidence="1">
    <location>
        <begin position="38"/>
        <end position="64"/>
    </location>
</feature>
<accession>A0A6P9ELU0</accession>
<dbReference type="Proteomes" id="UP000235220">
    <property type="component" value="Chromosome 2"/>
</dbReference>
<keyword evidence="3" id="KW-1185">Reference proteome</keyword>
<dbReference type="RefSeq" id="XP_035543627.1">
    <property type="nucleotide sequence ID" value="XM_035687734.1"/>
</dbReference>
<protein>
    <submittedName>
        <fullName evidence="4">Uncharacterized protein LOC118347702</fullName>
    </submittedName>
</protein>
<dbReference type="SUPFAM" id="SSF117070">
    <property type="entry name" value="LEA14-like"/>
    <property type="match status" value="1"/>
</dbReference>
<keyword evidence="1" id="KW-0472">Membrane</keyword>
<dbReference type="OrthoDB" id="764273at2759"/>
<evidence type="ECO:0000313" key="3">
    <source>
        <dbReference type="Proteomes" id="UP000235220"/>
    </source>
</evidence>
<proteinExistence type="predicted"/>
<evidence type="ECO:0000313" key="4">
    <source>
        <dbReference type="RefSeq" id="XP_035543627.1"/>
    </source>
</evidence>
<gene>
    <name evidence="4" type="primary">LOC118347702</name>
</gene>
<organism evidence="3 4">
    <name type="scientific">Juglans regia</name>
    <name type="common">English walnut</name>
    <dbReference type="NCBI Taxonomy" id="51240"/>
    <lineage>
        <taxon>Eukaryota</taxon>
        <taxon>Viridiplantae</taxon>
        <taxon>Streptophyta</taxon>
        <taxon>Embryophyta</taxon>
        <taxon>Tracheophyta</taxon>
        <taxon>Spermatophyta</taxon>
        <taxon>Magnoliopsida</taxon>
        <taxon>eudicotyledons</taxon>
        <taxon>Gunneridae</taxon>
        <taxon>Pentapetalae</taxon>
        <taxon>rosids</taxon>
        <taxon>fabids</taxon>
        <taxon>Fagales</taxon>
        <taxon>Juglandaceae</taxon>
        <taxon>Juglans</taxon>
    </lineage>
</organism>
<evidence type="ECO:0000256" key="1">
    <source>
        <dbReference type="SAM" id="Phobius"/>
    </source>
</evidence>
<dbReference type="InParanoid" id="A0A6P9ELU0"/>
<evidence type="ECO:0000259" key="2">
    <source>
        <dbReference type="Pfam" id="PF03168"/>
    </source>
</evidence>
<dbReference type="InterPro" id="IPR055301">
    <property type="entry name" value="Lea14-like_2"/>
</dbReference>
<sequence>MAPEIDQQVKPLAPKAYRFRSDEDEALYMQQRLHRRRCIKCCGCFTALFLILAVVMLVLAFTVFHIKDPVIRMNSVTLQQPVGAGALRATVIADVSVKNPNLVAFRYGNSTTTVYYRGEMVGEGTIPQGKAKARRTQRMNMTMYIMLDKILAVPSYNKDSNSGALPMSTFTKLSGSVKILKIKKKNVVVEMNCSFTYNVTSKAIFQDNKCNSCVRL</sequence>
<dbReference type="InterPro" id="IPR004864">
    <property type="entry name" value="LEA_2"/>
</dbReference>
<dbReference type="KEGG" id="jre:118347702"/>